<name>A0ABQ8G3E1_9PEZI</name>
<organism evidence="1 2">
    <name type="scientific">Macrophomina phaseolina</name>
    <dbReference type="NCBI Taxonomy" id="35725"/>
    <lineage>
        <taxon>Eukaryota</taxon>
        <taxon>Fungi</taxon>
        <taxon>Dikarya</taxon>
        <taxon>Ascomycota</taxon>
        <taxon>Pezizomycotina</taxon>
        <taxon>Dothideomycetes</taxon>
        <taxon>Dothideomycetes incertae sedis</taxon>
        <taxon>Botryosphaeriales</taxon>
        <taxon>Botryosphaeriaceae</taxon>
        <taxon>Macrophomina</taxon>
    </lineage>
</organism>
<keyword evidence="2" id="KW-1185">Reference proteome</keyword>
<evidence type="ECO:0000313" key="2">
    <source>
        <dbReference type="Proteomes" id="UP000774617"/>
    </source>
</evidence>
<dbReference type="EMBL" id="JAGTJR010000030">
    <property type="protein sequence ID" value="KAH7039110.1"/>
    <property type="molecule type" value="Genomic_DNA"/>
</dbReference>
<evidence type="ECO:0000313" key="1">
    <source>
        <dbReference type="EMBL" id="KAH7039110.1"/>
    </source>
</evidence>
<reference evidence="1 2" key="1">
    <citation type="journal article" date="2021" name="Nat. Commun.">
        <title>Genetic determinants of endophytism in the Arabidopsis root mycobiome.</title>
        <authorList>
            <person name="Mesny F."/>
            <person name="Miyauchi S."/>
            <person name="Thiergart T."/>
            <person name="Pickel B."/>
            <person name="Atanasova L."/>
            <person name="Karlsson M."/>
            <person name="Huettel B."/>
            <person name="Barry K.W."/>
            <person name="Haridas S."/>
            <person name="Chen C."/>
            <person name="Bauer D."/>
            <person name="Andreopoulos W."/>
            <person name="Pangilinan J."/>
            <person name="LaButti K."/>
            <person name="Riley R."/>
            <person name="Lipzen A."/>
            <person name="Clum A."/>
            <person name="Drula E."/>
            <person name="Henrissat B."/>
            <person name="Kohler A."/>
            <person name="Grigoriev I.V."/>
            <person name="Martin F.M."/>
            <person name="Hacquard S."/>
        </authorList>
    </citation>
    <scope>NUCLEOTIDE SEQUENCE [LARGE SCALE GENOMIC DNA]</scope>
    <source>
        <strain evidence="1 2">MPI-SDFR-AT-0080</strain>
    </source>
</reference>
<sequence>MKRAGRHAQLQQRFGYWPARSGTQAASRHDVSLAARTPALARIEEGAQPSTLPPAPGLQCAGAGPGPAATCEPQPAVLQSSLHLRCTATSHPLRRTALRATLRLDANKPSPSPASPLFCPPLIASYAALLAPPGRCLQRSGHCTSASIRQIADNFQRRNLRTRRPGCCQWLRRGAHMHVTVPILFPSNVVEEPTPRSVAPASPLHLSAPRHCAAVCRVLVPKEATACARLTTARLAQKYLADECICDRQLRTSEQAKEARLILSSSHVGLGVDFGHFHCPQCAFP</sequence>
<protein>
    <submittedName>
        <fullName evidence="1">Uncharacterized protein</fullName>
    </submittedName>
</protein>
<comment type="caution">
    <text evidence="1">The sequence shown here is derived from an EMBL/GenBank/DDBJ whole genome shotgun (WGS) entry which is preliminary data.</text>
</comment>
<gene>
    <name evidence="1" type="ORF">B0J12DRAFT_702933</name>
</gene>
<accession>A0ABQ8G3E1</accession>
<dbReference type="Proteomes" id="UP000774617">
    <property type="component" value="Unassembled WGS sequence"/>
</dbReference>
<proteinExistence type="predicted"/>